<proteinExistence type="predicted"/>
<comment type="caution">
    <text evidence="2">The sequence shown here is derived from an EMBL/GenBank/DDBJ whole genome shotgun (WGS) entry which is preliminary data.</text>
</comment>
<keyword evidence="3" id="KW-1185">Reference proteome</keyword>
<evidence type="ECO:0000256" key="1">
    <source>
        <dbReference type="SAM" id="Phobius"/>
    </source>
</evidence>
<evidence type="ECO:0000313" key="2">
    <source>
        <dbReference type="EMBL" id="MFD2567484.1"/>
    </source>
</evidence>
<sequence length="408" mass="48121">MRIQNLSIVSFLMVMSILLVGCNRTNWRENFREKSKSPFGAYIIFEESNDLFEPAKVLNLEQNIYDYFNWTYFEEDYKFNYICIKNNANKITQDGIDLILDYVKDGSHAFFSLNDFSTKLEKALQIETTNLDTRSYSPSHLKNLKGELKLNNPDFHQQSFQYDRNLRRNYFSSYNPTNTIVLGTQNIEGKEEPTFLKIYHGKGAVYVHTQPIVFTNYNMLNENHTYVENVLSYLPDEDVLWDPQIRWSKINDSENSDSDSNAGSVFVFFWNNPSLKWFLYLGFFGLLLFMLFNARRKQRAIPVIEPPKNSTLEFTHTISNLYLKNESHKNVIEKKILFFLEKVRTRYLIDTHNLNKEFIEKLAMKSGNELSKTKYLINSIIALNKKEMCTEEDVMTLNKMIDNFLKQK</sequence>
<feature type="transmembrane region" description="Helical" evidence="1">
    <location>
        <begin position="277"/>
        <end position="294"/>
    </location>
</feature>
<protein>
    <recommendedName>
        <fullName evidence="4">DUF4350 domain-containing protein</fullName>
    </recommendedName>
</protein>
<accession>A0ABW5LTE3</accession>
<keyword evidence="1" id="KW-0472">Membrane</keyword>
<name>A0ABW5LTE3_9FLAO</name>
<keyword evidence="1" id="KW-1133">Transmembrane helix</keyword>
<reference evidence="3" key="1">
    <citation type="journal article" date="2019" name="Int. J. Syst. Evol. Microbiol.">
        <title>The Global Catalogue of Microorganisms (GCM) 10K type strain sequencing project: providing services to taxonomists for standard genome sequencing and annotation.</title>
        <authorList>
            <consortium name="The Broad Institute Genomics Platform"/>
            <consortium name="The Broad Institute Genome Sequencing Center for Infectious Disease"/>
            <person name="Wu L."/>
            <person name="Ma J."/>
        </authorList>
    </citation>
    <scope>NUCLEOTIDE SEQUENCE [LARGE SCALE GENOMIC DNA]</scope>
    <source>
        <strain evidence="3">KCTC 52127</strain>
    </source>
</reference>
<dbReference type="PROSITE" id="PS51257">
    <property type="entry name" value="PROKAR_LIPOPROTEIN"/>
    <property type="match status" value="1"/>
</dbReference>
<keyword evidence="1" id="KW-0812">Transmembrane</keyword>
<gene>
    <name evidence="2" type="ORF">ACFSRZ_08870</name>
</gene>
<dbReference type="EMBL" id="JBHULH010000004">
    <property type="protein sequence ID" value="MFD2567484.1"/>
    <property type="molecule type" value="Genomic_DNA"/>
</dbReference>
<dbReference type="RefSeq" id="WP_379666194.1">
    <property type="nucleotide sequence ID" value="NZ_JBHULH010000004.1"/>
</dbReference>
<evidence type="ECO:0000313" key="3">
    <source>
        <dbReference type="Proteomes" id="UP001597508"/>
    </source>
</evidence>
<evidence type="ECO:0008006" key="4">
    <source>
        <dbReference type="Google" id="ProtNLM"/>
    </source>
</evidence>
<organism evidence="2 3">
    <name type="scientific">Pseudotenacibaculum haliotis</name>
    <dbReference type="NCBI Taxonomy" id="1862138"/>
    <lineage>
        <taxon>Bacteria</taxon>
        <taxon>Pseudomonadati</taxon>
        <taxon>Bacteroidota</taxon>
        <taxon>Flavobacteriia</taxon>
        <taxon>Flavobacteriales</taxon>
        <taxon>Flavobacteriaceae</taxon>
        <taxon>Pseudotenacibaculum</taxon>
    </lineage>
</organism>
<dbReference type="Proteomes" id="UP001597508">
    <property type="component" value="Unassembled WGS sequence"/>
</dbReference>